<sequence length="79" mass="9165">MTDLDKAVERIEQGEAWDETDEVVQAEVKKPLDKVIPVRLSADKWEEIRQEARELGIGPTTLARMWILEHLRQRVKAKA</sequence>
<gene>
    <name evidence="1" type="ORF">S12H4_33737</name>
</gene>
<name>X1ULA6_9ZZZZ</name>
<protein>
    <recommendedName>
        <fullName evidence="2">Ribbon-helix-helix protein CopG domain-containing protein</fullName>
    </recommendedName>
</protein>
<evidence type="ECO:0000313" key="1">
    <source>
        <dbReference type="EMBL" id="GAJ00666.1"/>
    </source>
</evidence>
<dbReference type="EMBL" id="BARW01019912">
    <property type="protein sequence ID" value="GAJ00666.1"/>
    <property type="molecule type" value="Genomic_DNA"/>
</dbReference>
<organism evidence="1">
    <name type="scientific">marine sediment metagenome</name>
    <dbReference type="NCBI Taxonomy" id="412755"/>
    <lineage>
        <taxon>unclassified sequences</taxon>
        <taxon>metagenomes</taxon>
        <taxon>ecological metagenomes</taxon>
    </lineage>
</organism>
<accession>X1ULA6</accession>
<comment type="caution">
    <text evidence="1">The sequence shown here is derived from an EMBL/GenBank/DDBJ whole genome shotgun (WGS) entry which is preliminary data.</text>
</comment>
<reference evidence="1" key="1">
    <citation type="journal article" date="2014" name="Front. Microbiol.">
        <title>High frequency of phylogenetically diverse reductive dehalogenase-homologous genes in deep subseafloor sedimentary metagenomes.</title>
        <authorList>
            <person name="Kawai M."/>
            <person name="Futagami T."/>
            <person name="Toyoda A."/>
            <person name="Takaki Y."/>
            <person name="Nishi S."/>
            <person name="Hori S."/>
            <person name="Arai W."/>
            <person name="Tsubouchi T."/>
            <person name="Morono Y."/>
            <person name="Uchiyama I."/>
            <person name="Ito T."/>
            <person name="Fujiyama A."/>
            <person name="Inagaki F."/>
            <person name="Takami H."/>
        </authorList>
    </citation>
    <scope>NUCLEOTIDE SEQUENCE</scope>
    <source>
        <strain evidence="1">Expedition CK06-06</strain>
    </source>
</reference>
<proteinExistence type="predicted"/>
<dbReference type="AlphaFoldDB" id="X1ULA6"/>
<evidence type="ECO:0008006" key="2">
    <source>
        <dbReference type="Google" id="ProtNLM"/>
    </source>
</evidence>